<reference evidence="2 3" key="1">
    <citation type="submission" date="2020-04" db="EMBL/GenBank/DDBJ databases">
        <title>Luteolibacter sp. G-1-1-1 isolated from soil.</title>
        <authorList>
            <person name="Dahal R.H."/>
        </authorList>
    </citation>
    <scope>NUCLEOTIDE SEQUENCE [LARGE SCALE GENOMIC DNA]</scope>
    <source>
        <strain evidence="2 3">G-1-1-1</strain>
    </source>
</reference>
<keyword evidence="3" id="KW-1185">Reference proteome</keyword>
<evidence type="ECO:0000313" key="3">
    <source>
        <dbReference type="Proteomes" id="UP000501812"/>
    </source>
</evidence>
<feature type="transmembrane region" description="Helical" evidence="1">
    <location>
        <begin position="73"/>
        <end position="95"/>
    </location>
</feature>
<protein>
    <submittedName>
        <fullName evidence="2">Uncharacterized protein</fullName>
    </submittedName>
</protein>
<gene>
    <name evidence="2" type="ORF">HHL09_24340</name>
</gene>
<dbReference type="Proteomes" id="UP000501812">
    <property type="component" value="Chromosome"/>
</dbReference>
<dbReference type="EMBL" id="CP051774">
    <property type="protein sequence ID" value="QJE98775.1"/>
    <property type="molecule type" value="Genomic_DNA"/>
</dbReference>
<name>A0A858RPW8_9BACT</name>
<dbReference type="RefSeq" id="WP_169457262.1">
    <property type="nucleotide sequence ID" value="NZ_CP051774.1"/>
</dbReference>
<proteinExistence type="predicted"/>
<keyword evidence="1" id="KW-0812">Transmembrane</keyword>
<feature type="transmembrane region" description="Helical" evidence="1">
    <location>
        <begin position="107"/>
        <end position="132"/>
    </location>
</feature>
<evidence type="ECO:0000313" key="2">
    <source>
        <dbReference type="EMBL" id="QJE98775.1"/>
    </source>
</evidence>
<feature type="transmembrane region" description="Helical" evidence="1">
    <location>
        <begin position="38"/>
        <end position="61"/>
    </location>
</feature>
<sequence>MEENPYEAPAIVDVEAPAATDAEAIRLKHLAHEASLKTLGLICYLIGFLGCYNLAVTYYVVWYSGSDLPEMSYSVAQIVVWILPIPFQFLVGYGLRRLLPWVRIPAGILFAVSLLRVPIGTVVGIWGLYLVLSTKGRTVLSPAYREIISQTPDLRYRRGPAVRLLFWILVVALLTLIFFAFFG</sequence>
<keyword evidence="1" id="KW-0472">Membrane</keyword>
<keyword evidence="1" id="KW-1133">Transmembrane helix</keyword>
<accession>A0A858RPW8</accession>
<organism evidence="2 3">
    <name type="scientific">Luteolibacter luteus</name>
    <dbReference type="NCBI Taxonomy" id="2728835"/>
    <lineage>
        <taxon>Bacteria</taxon>
        <taxon>Pseudomonadati</taxon>
        <taxon>Verrucomicrobiota</taxon>
        <taxon>Verrucomicrobiia</taxon>
        <taxon>Verrucomicrobiales</taxon>
        <taxon>Verrucomicrobiaceae</taxon>
        <taxon>Luteolibacter</taxon>
    </lineage>
</organism>
<dbReference type="KEGG" id="luo:HHL09_24340"/>
<evidence type="ECO:0000256" key="1">
    <source>
        <dbReference type="SAM" id="Phobius"/>
    </source>
</evidence>
<feature type="transmembrane region" description="Helical" evidence="1">
    <location>
        <begin position="164"/>
        <end position="182"/>
    </location>
</feature>
<dbReference type="AlphaFoldDB" id="A0A858RPW8"/>